<dbReference type="PROSITE" id="PS51296">
    <property type="entry name" value="RIESKE"/>
    <property type="match status" value="1"/>
</dbReference>
<dbReference type="EMBL" id="JACIEB010000011">
    <property type="protein sequence ID" value="MBB3983661.1"/>
    <property type="molecule type" value="Genomic_DNA"/>
</dbReference>
<evidence type="ECO:0000313" key="10">
    <source>
        <dbReference type="Proteomes" id="UP000552757"/>
    </source>
</evidence>
<dbReference type="Gene3D" id="3.90.380.10">
    <property type="entry name" value="Naphthalene 1,2-dioxygenase Alpha Subunit, Chain A, domain 1"/>
    <property type="match status" value="1"/>
</dbReference>
<dbReference type="Proteomes" id="UP000552757">
    <property type="component" value="Unassembled WGS sequence"/>
</dbReference>
<dbReference type="PANTHER" id="PTHR43756">
    <property type="entry name" value="CHOLINE MONOOXYGENASE, CHLOROPLASTIC"/>
    <property type="match status" value="1"/>
</dbReference>
<protein>
    <submittedName>
        <fullName evidence="9">Phenylpropionate dioxygenase-like ring-hydroxylating dioxygenase large terminal subunit</fullName>
    </submittedName>
</protein>
<dbReference type="PANTHER" id="PTHR43756:SF5">
    <property type="entry name" value="CHOLINE MONOOXYGENASE, CHLOROPLASTIC"/>
    <property type="match status" value="1"/>
</dbReference>
<sequence>MNGFTRIPESRWLRSRDLKLEESSAPASFYTSQEQFELEREQVFRRAWLSVARVEELPNAGDFVNLDILTLKAKLILVRGDDGEVRGFHNSCAHRGVMVVQKEKGNAAQFRCPYHAWVYGTDGKLRTIPGADMFPDVKCGHDGLPPVHTGIWNGFIFVNFAKEPEESLEEFLGEAGVLFSDLPFEDYNHELRFPQPLATNWKHISNAFTEGYHLGFLHKNSLPFVFDRENPLTDYPTVRFMGRHSANITGANSKWQPTKPVMRFALETGFAADAELEPAGKKLMDHPAINPDRIDPIMEEAINIFPNTQIQVLRNGYLWYQYWPSGPNEMLWDVRLFLDRAPHSFRTEFAEASYVAASRDVLAEDSSMGELQQQGLISGGLERVKYGENEFMLRHFAQTLTNYIEGKV</sequence>
<keyword evidence="10" id="KW-1185">Reference proteome</keyword>
<dbReference type="CDD" id="cd03469">
    <property type="entry name" value="Rieske_RO_Alpha_N"/>
    <property type="match status" value="1"/>
</dbReference>
<dbReference type="GO" id="GO:0051537">
    <property type="term" value="F:2 iron, 2 sulfur cluster binding"/>
    <property type="evidence" value="ECO:0007669"/>
    <property type="project" value="UniProtKB-KW"/>
</dbReference>
<comment type="caution">
    <text evidence="9">The sequence shown here is derived from an EMBL/GenBank/DDBJ whole genome shotgun (WGS) entry which is preliminary data.</text>
</comment>
<dbReference type="RefSeq" id="WP_183956599.1">
    <property type="nucleotide sequence ID" value="NZ_JACIEB010000011.1"/>
</dbReference>
<keyword evidence="2" id="KW-0001">2Fe-2S</keyword>
<dbReference type="PROSITE" id="PS00570">
    <property type="entry name" value="RING_HYDROXYL_ALPHA"/>
    <property type="match status" value="1"/>
</dbReference>
<organism evidence="9 10">
    <name type="scientific">Sphingobium fontiphilum</name>
    <dbReference type="NCBI Taxonomy" id="944425"/>
    <lineage>
        <taxon>Bacteria</taxon>
        <taxon>Pseudomonadati</taxon>
        <taxon>Pseudomonadota</taxon>
        <taxon>Alphaproteobacteria</taxon>
        <taxon>Sphingomonadales</taxon>
        <taxon>Sphingomonadaceae</taxon>
        <taxon>Sphingobium</taxon>
    </lineage>
</organism>
<dbReference type="InterPro" id="IPR015879">
    <property type="entry name" value="Ring_hydroxy_dOase_asu_C_dom"/>
</dbReference>
<feature type="domain" description="Rieske" evidence="8">
    <location>
        <begin position="48"/>
        <end position="158"/>
    </location>
</feature>
<dbReference type="GO" id="GO:0051213">
    <property type="term" value="F:dioxygenase activity"/>
    <property type="evidence" value="ECO:0007669"/>
    <property type="project" value="UniProtKB-KW"/>
</dbReference>
<dbReference type="InterPro" id="IPR015881">
    <property type="entry name" value="ARHD_Rieske_2Fe_2S"/>
</dbReference>
<keyword evidence="7" id="KW-0520">NAD</keyword>
<keyword evidence="4" id="KW-0560">Oxidoreductase</keyword>
<proteinExistence type="predicted"/>
<dbReference type="SUPFAM" id="SSF55961">
    <property type="entry name" value="Bet v1-like"/>
    <property type="match status" value="1"/>
</dbReference>
<dbReference type="InterPro" id="IPR001663">
    <property type="entry name" value="Rng_hydr_dOase-A"/>
</dbReference>
<dbReference type="GO" id="GO:0005506">
    <property type="term" value="F:iron ion binding"/>
    <property type="evidence" value="ECO:0007669"/>
    <property type="project" value="InterPro"/>
</dbReference>
<comment type="cofactor">
    <cofactor evidence="1">
        <name>Fe cation</name>
        <dbReference type="ChEBI" id="CHEBI:24875"/>
    </cofactor>
</comment>
<evidence type="ECO:0000256" key="4">
    <source>
        <dbReference type="ARBA" id="ARBA00023002"/>
    </source>
</evidence>
<gene>
    <name evidence="9" type="ORF">GGR44_003358</name>
</gene>
<name>A0A7W6DI25_9SPHN</name>
<evidence type="ECO:0000259" key="8">
    <source>
        <dbReference type="PROSITE" id="PS51296"/>
    </source>
</evidence>
<dbReference type="CDD" id="cd00680">
    <property type="entry name" value="RHO_alpha_C"/>
    <property type="match status" value="1"/>
</dbReference>
<reference evidence="9 10" key="1">
    <citation type="submission" date="2020-08" db="EMBL/GenBank/DDBJ databases">
        <title>Genomic Encyclopedia of Type Strains, Phase IV (KMG-IV): sequencing the most valuable type-strain genomes for metagenomic binning, comparative biology and taxonomic classification.</title>
        <authorList>
            <person name="Goeker M."/>
        </authorList>
    </citation>
    <scope>NUCLEOTIDE SEQUENCE [LARGE SCALE GENOMIC DNA]</scope>
    <source>
        <strain evidence="9 10">DSM 29348</strain>
    </source>
</reference>
<accession>A0A7W6DI25</accession>
<evidence type="ECO:0000256" key="1">
    <source>
        <dbReference type="ARBA" id="ARBA00001962"/>
    </source>
</evidence>
<evidence type="ECO:0000256" key="6">
    <source>
        <dbReference type="ARBA" id="ARBA00023014"/>
    </source>
</evidence>
<keyword evidence="6" id="KW-0411">Iron-sulfur</keyword>
<dbReference type="InterPro" id="IPR036922">
    <property type="entry name" value="Rieske_2Fe-2S_sf"/>
</dbReference>
<keyword evidence="5" id="KW-0408">Iron</keyword>
<keyword evidence="3" id="KW-0479">Metal-binding</keyword>
<evidence type="ECO:0000256" key="3">
    <source>
        <dbReference type="ARBA" id="ARBA00022723"/>
    </source>
</evidence>
<dbReference type="PRINTS" id="PR00090">
    <property type="entry name" value="RNGDIOXGNASE"/>
</dbReference>
<dbReference type="Pfam" id="PF00848">
    <property type="entry name" value="Ring_hydroxyl_A"/>
    <property type="match status" value="1"/>
</dbReference>
<evidence type="ECO:0000256" key="7">
    <source>
        <dbReference type="ARBA" id="ARBA00023027"/>
    </source>
</evidence>
<dbReference type="SUPFAM" id="SSF50022">
    <property type="entry name" value="ISP domain"/>
    <property type="match status" value="1"/>
</dbReference>
<dbReference type="AlphaFoldDB" id="A0A7W6DI25"/>
<dbReference type="Pfam" id="PF00355">
    <property type="entry name" value="Rieske"/>
    <property type="match status" value="1"/>
</dbReference>
<evidence type="ECO:0000313" key="9">
    <source>
        <dbReference type="EMBL" id="MBB3983661.1"/>
    </source>
</evidence>
<dbReference type="InterPro" id="IPR017941">
    <property type="entry name" value="Rieske_2Fe-2S"/>
</dbReference>
<dbReference type="Gene3D" id="2.102.10.10">
    <property type="entry name" value="Rieske [2Fe-2S] iron-sulphur domain"/>
    <property type="match status" value="1"/>
</dbReference>
<keyword evidence="9" id="KW-0223">Dioxygenase</keyword>
<evidence type="ECO:0000256" key="5">
    <source>
        <dbReference type="ARBA" id="ARBA00023004"/>
    </source>
</evidence>
<evidence type="ECO:0000256" key="2">
    <source>
        <dbReference type="ARBA" id="ARBA00022714"/>
    </source>
</evidence>